<dbReference type="InterPro" id="IPR013750">
    <property type="entry name" value="GHMP_kinase_C_dom"/>
</dbReference>
<dbReference type="Pfam" id="PF08544">
    <property type="entry name" value="GHMP_kinases_C"/>
    <property type="match status" value="1"/>
</dbReference>
<evidence type="ECO:0000259" key="15">
    <source>
        <dbReference type="Pfam" id="PF08544"/>
    </source>
</evidence>
<reference evidence="16" key="1">
    <citation type="journal article" date="2014" name="Int. J. Syst. Evol. Microbiol.">
        <title>Complete genome sequence of Corynebacterium casei LMG S-19264T (=DSM 44701T), isolated from a smear-ripened cheese.</title>
        <authorList>
            <consortium name="US DOE Joint Genome Institute (JGI-PGF)"/>
            <person name="Walter F."/>
            <person name="Albersmeier A."/>
            <person name="Kalinowski J."/>
            <person name="Ruckert C."/>
        </authorList>
    </citation>
    <scope>NUCLEOTIDE SEQUENCE</scope>
    <source>
        <strain evidence="16">JCM 14719</strain>
    </source>
</reference>
<dbReference type="AlphaFoldDB" id="A0A8J3FDC9"/>
<comment type="similarity">
    <text evidence="2 13">Belongs to the GHMP kinase family. Homoserine kinase subfamily.</text>
</comment>
<dbReference type="PIRSF" id="PIRSF000676">
    <property type="entry name" value="Homoser_kin"/>
    <property type="match status" value="1"/>
</dbReference>
<dbReference type="SUPFAM" id="SSF55060">
    <property type="entry name" value="GHMP Kinase, C-terminal domain"/>
    <property type="match status" value="1"/>
</dbReference>
<evidence type="ECO:0000256" key="7">
    <source>
        <dbReference type="ARBA" id="ARBA00022697"/>
    </source>
</evidence>
<dbReference type="InterPro" id="IPR000870">
    <property type="entry name" value="Homoserine_kinase"/>
</dbReference>
<evidence type="ECO:0000256" key="9">
    <source>
        <dbReference type="ARBA" id="ARBA00022777"/>
    </source>
</evidence>
<comment type="subcellular location">
    <subcellularLocation>
        <location evidence="13">Cytoplasm</location>
    </subcellularLocation>
</comment>
<evidence type="ECO:0000256" key="10">
    <source>
        <dbReference type="ARBA" id="ARBA00022840"/>
    </source>
</evidence>
<dbReference type="GO" id="GO:0009088">
    <property type="term" value="P:threonine biosynthetic process"/>
    <property type="evidence" value="ECO:0007669"/>
    <property type="project" value="UniProtKB-UniRule"/>
</dbReference>
<keyword evidence="9 13" id="KW-0418">Kinase</keyword>
<dbReference type="SUPFAM" id="SSF54211">
    <property type="entry name" value="Ribosomal protein S5 domain 2-like"/>
    <property type="match status" value="1"/>
</dbReference>
<keyword evidence="17" id="KW-1185">Reference proteome</keyword>
<dbReference type="PRINTS" id="PR00958">
    <property type="entry name" value="HOMSERKINASE"/>
</dbReference>
<dbReference type="GO" id="GO:0005737">
    <property type="term" value="C:cytoplasm"/>
    <property type="evidence" value="ECO:0007669"/>
    <property type="project" value="UniProtKB-SubCell"/>
</dbReference>
<dbReference type="PANTHER" id="PTHR20861">
    <property type="entry name" value="HOMOSERINE/4-DIPHOSPHOCYTIDYL-2-C-METHYL-D-ERYTHRITOL KINASE"/>
    <property type="match status" value="1"/>
</dbReference>
<dbReference type="Gene3D" id="3.30.230.10">
    <property type="match status" value="1"/>
</dbReference>
<evidence type="ECO:0000256" key="12">
    <source>
        <dbReference type="ARBA" id="ARBA00049954"/>
    </source>
</evidence>
<evidence type="ECO:0000256" key="5">
    <source>
        <dbReference type="ARBA" id="ARBA00022605"/>
    </source>
</evidence>
<evidence type="ECO:0000256" key="6">
    <source>
        <dbReference type="ARBA" id="ARBA00022679"/>
    </source>
</evidence>
<dbReference type="GO" id="GO:0004413">
    <property type="term" value="F:homoserine kinase activity"/>
    <property type="evidence" value="ECO:0007669"/>
    <property type="project" value="UniProtKB-UniRule"/>
</dbReference>
<protein>
    <recommendedName>
        <fullName evidence="4 13">Homoserine kinase</fullName>
        <shortName evidence="13">HK</shortName>
        <shortName evidence="13">HSK</shortName>
        <ecNumber evidence="3 13">2.7.1.39</ecNumber>
    </recommendedName>
</protein>
<comment type="pathway">
    <text evidence="1 13">Amino-acid biosynthesis; L-threonine biosynthesis; L-threonine from L-aspartate: step 4/5.</text>
</comment>
<keyword evidence="8 13" id="KW-0547">Nucleotide-binding</keyword>
<dbReference type="InterPro" id="IPR006203">
    <property type="entry name" value="GHMP_knse_ATP-bd_CS"/>
</dbReference>
<dbReference type="PANTHER" id="PTHR20861:SF1">
    <property type="entry name" value="HOMOSERINE KINASE"/>
    <property type="match status" value="1"/>
</dbReference>
<dbReference type="PROSITE" id="PS00627">
    <property type="entry name" value="GHMP_KINASES_ATP"/>
    <property type="match status" value="1"/>
</dbReference>
<evidence type="ECO:0000256" key="11">
    <source>
        <dbReference type="ARBA" id="ARBA00049375"/>
    </source>
</evidence>
<keyword evidence="13" id="KW-0963">Cytoplasm</keyword>
<dbReference type="UniPathway" id="UPA00050">
    <property type="reaction ID" value="UER00064"/>
</dbReference>
<dbReference type="HAMAP" id="MF_00384">
    <property type="entry name" value="Homoser_kinase"/>
    <property type="match status" value="1"/>
</dbReference>
<keyword evidence="7 13" id="KW-0791">Threonine biosynthesis</keyword>
<dbReference type="InterPro" id="IPR036554">
    <property type="entry name" value="GHMP_kinase_C_sf"/>
</dbReference>
<dbReference type="Proteomes" id="UP000637720">
    <property type="component" value="Unassembled WGS sequence"/>
</dbReference>
<evidence type="ECO:0000313" key="16">
    <source>
        <dbReference type="EMBL" id="GGK03791.1"/>
    </source>
</evidence>
<evidence type="ECO:0000256" key="13">
    <source>
        <dbReference type="HAMAP-Rule" id="MF_00384"/>
    </source>
</evidence>
<dbReference type="EMBL" id="BMOF01000038">
    <property type="protein sequence ID" value="GGK03791.1"/>
    <property type="molecule type" value="Genomic_DNA"/>
</dbReference>
<evidence type="ECO:0000256" key="1">
    <source>
        <dbReference type="ARBA" id="ARBA00005015"/>
    </source>
</evidence>
<evidence type="ECO:0000259" key="14">
    <source>
        <dbReference type="Pfam" id="PF00288"/>
    </source>
</evidence>
<name>A0A8J3FDC9_9BACI</name>
<evidence type="ECO:0000256" key="4">
    <source>
        <dbReference type="ARBA" id="ARBA00017858"/>
    </source>
</evidence>
<reference evidence="16" key="2">
    <citation type="submission" date="2020-09" db="EMBL/GenBank/DDBJ databases">
        <authorList>
            <person name="Sun Q."/>
            <person name="Ohkuma M."/>
        </authorList>
    </citation>
    <scope>NUCLEOTIDE SEQUENCE</scope>
    <source>
        <strain evidence="16">JCM 14719</strain>
    </source>
</reference>
<feature type="binding site" evidence="13">
    <location>
        <begin position="93"/>
        <end position="103"/>
    </location>
    <ligand>
        <name>ATP</name>
        <dbReference type="ChEBI" id="CHEBI:30616"/>
    </ligand>
</feature>
<feature type="domain" description="GHMP kinase C-terminal" evidence="15">
    <location>
        <begin position="209"/>
        <end position="283"/>
    </location>
</feature>
<dbReference type="Gene3D" id="3.30.70.890">
    <property type="entry name" value="GHMP kinase, C-terminal domain"/>
    <property type="match status" value="1"/>
</dbReference>
<keyword evidence="10 13" id="KW-0067">ATP-binding</keyword>
<sequence length="313" mass="32768">MGAAARGPVVTARVPASTANLGPGFDAVGLALDRYVTVTLAGAARTSVIPRGSLLAGTPASEENLVYRAVRCVFDRLGRAVPPLRVEVESDIPLARGLGSSAAAIVGGLVAANAYLGEPLAREELLVMAAELEGHPDNVGAALFGGVVVAVRQEDGRVPYLRLPVPEDLVVVAAVPDVPLETAKARRVLPEAVTRRDAVYALGQTGLLVAAIATGRWDRLADAMRDRLHQPYRLPLIPGAERMVREAPAHGALGAALSGAGPTVVAFAFDGAERVAAFFRRVMAESGLPGTVWTFRPDTQGARAWRNEKAGER</sequence>
<proteinExistence type="inferred from homology"/>
<feature type="domain" description="GHMP kinase N-terminal" evidence="14">
    <location>
        <begin position="64"/>
        <end position="146"/>
    </location>
</feature>
<dbReference type="GO" id="GO:0005524">
    <property type="term" value="F:ATP binding"/>
    <property type="evidence" value="ECO:0007669"/>
    <property type="project" value="UniProtKB-UniRule"/>
</dbReference>
<keyword evidence="6 13" id="KW-0808">Transferase</keyword>
<evidence type="ECO:0000256" key="3">
    <source>
        <dbReference type="ARBA" id="ARBA00012078"/>
    </source>
</evidence>
<evidence type="ECO:0000313" key="17">
    <source>
        <dbReference type="Proteomes" id="UP000637720"/>
    </source>
</evidence>
<keyword evidence="5 13" id="KW-0028">Amino-acid biosynthesis</keyword>
<comment type="function">
    <text evidence="12 13">Catalyzes the ATP-dependent phosphorylation of L-homoserine to L-homoserine phosphate.</text>
</comment>
<evidence type="ECO:0000256" key="2">
    <source>
        <dbReference type="ARBA" id="ARBA00007370"/>
    </source>
</evidence>
<evidence type="ECO:0000256" key="8">
    <source>
        <dbReference type="ARBA" id="ARBA00022741"/>
    </source>
</evidence>
<comment type="catalytic activity">
    <reaction evidence="11 13">
        <text>L-homoserine + ATP = O-phospho-L-homoserine + ADP + H(+)</text>
        <dbReference type="Rhea" id="RHEA:13985"/>
        <dbReference type="ChEBI" id="CHEBI:15378"/>
        <dbReference type="ChEBI" id="CHEBI:30616"/>
        <dbReference type="ChEBI" id="CHEBI:57476"/>
        <dbReference type="ChEBI" id="CHEBI:57590"/>
        <dbReference type="ChEBI" id="CHEBI:456216"/>
        <dbReference type="EC" id="2.7.1.39"/>
    </reaction>
</comment>
<dbReference type="EC" id="2.7.1.39" evidence="3 13"/>
<dbReference type="InterPro" id="IPR014721">
    <property type="entry name" value="Ribsml_uS5_D2-typ_fold_subgr"/>
</dbReference>
<organism evidence="16 17">
    <name type="scientific">Calditerricola satsumensis</name>
    <dbReference type="NCBI Taxonomy" id="373054"/>
    <lineage>
        <taxon>Bacteria</taxon>
        <taxon>Bacillati</taxon>
        <taxon>Bacillota</taxon>
        <taxon>Bacilli</taxon>
        <taxon>Bacillales</taxon>
        <taxon>Bacillaceae</taxon>
        <taxon>Calditerricola</taxon>
    </lineage>
</organism>
<gene>
    <name evidence="13 16" type="primary">thrB</name>
    <name evidence="16" type="ORF">GCM10007043_17360</name>
</gene>
<dbReference type="NCBIfam" id="TIGR00191">
    <property type="entry name" value="thrB"/>
    <property type="match status" value="1"/>
</dbReference>
<comment type="caution">
    <text evidence="16">The sequence shown here is derived from an EMBL/GenBank/DDBJ whole genome shotgun (WGS) entry which is preliminary data.</text>
</comment>
<dbReference type="InterPro" id="IPR020568">
    <property type="entry name" value="Ribosomal_Su5_D2-typ_SF"/>
</dbReference>
<dbReference type="Pfam" id="PF00288">
    <property type="entry name" value="GHMP_kinases_N"/>
    <property type="match status" value="1"/>
</dbReference>
<accession>A0A8J3FDC9</accession>
<dbReference type="InterPro" id="IPR006204">
    <property type="entry name" value="GHMP_kinase_N_dom"/>
</dbReference>